<dbReference type="Gene3D" id="3.30.70.120">
    <property type="match status" value="1"/>
</dbReference>
<dbReference type="EMBL" id="CP112998">
    <property type="protein sequence ID" value="WAC14314.1"/>
    <property type="molecule type" value="Genomic_DNA"/>
</dbReference>
<organism evidence="2 3">
    <name type="scientific">Dyadobacter pollutisoli</name>
    <dbReference type="NCBI Taxonomy" id="2910158"/>
    <lineage>
        <taxon>Bacteria</taxon>
        <taxon>Pseudomonadati</taxon>
        <taxon>Bacteroidota</taxon>
        <taxon>Cytophagia</taxon>
        <taxon>Cytophagales</taxon>
        <taxon>Spirosomataceae</taxon>
        <taxon>Dyadobacter</taxon>
    </lineage>
</organism>
<dbReference type="PANTHER" id="PTHR35983">
    <property type="entry name" value="UPF0166 PROTEIN TM_0021"/>
    <property type="match status" value="1"/>
</dbReference>
<evidence type="ECO:0000313" key="2">
    <source>
        <dbReference type="EMBL" id="WAC14314.1"/>
    </source>
</evidence>
<accession>A0A9E8NCT1</accession>
<dbReference type="Pfam" id="PF02641">
    <property type="entry name" value="DUF190"/>
    <property type="match status" value="1"/>
</dbReference>
<dbReference type="InterPro" id="IPR003793">
    <property type="entry name" value="UPF0166"/>
</dbReference>
<keyword evidence="3" id="KW-1185">Reference proteome</keyword>
<dbReference type="KEGG" id="dpf:ON006_10220"/>
<name>A0A9E8NCT1_9BACT</name>
<proteinExistence type="inferred from homology"/>
<dbReference type="InterPro" id="IPR015867">
    <property type="entry name" value="N-reg_PII/ATP_PRibTrfase_C"/>
</dbReference>
<evidence type="ECO:0000313" key="3">
    <source>
        <dbReference type="Proteomes" id="UP001164653"/>
    </source>
</evidence>
<evidence type="ECO:0000256" key="1">
    <source>
        <dbReference type="ARBA" id="ARBA00010554"/>
    </source>
</evidence>
<comment type="similarity">
    <text evidence="1">Belongs to the UPF0166 family.</text>
</comment>
<protein>
    <submittedName>
        <fullName evidence="2">DUF190 domain-containing protein</fullName>
    </submittedName>
</protein>
<dbReference type="Proteomes" id="UP001164653">
    <property type="component" value="Chromosome"/>
</dbReference>
<dbReference type="SUPFAM" id="SSF54913">
    <property type="entry name" value="GlnB-like"/>
    <property type="match status" value="1"/>
</dbReference>
<dbReference type="PANTHER" id="PTHR35983:SF1">
    <property type="entry name" value="UPF0166 PROTEIN TM_0021"/>
    <property type="match status" value="1"/>
</dbReference>
<reference evidence="2" key="1">
    <citation type="submission" date="2022-11" db="EMBL/GenBank/DDBJ databases">
        <title>Dyadobacter pollutisoli sp. nov., isolated from plastic dumped soil.</title>
        <authorList>
            <person name="Kim J.M."/>
            <person name="Kim K.R."/>
            <person name="Lee J.K."/>
            <person name="Hao L."/>
            <person name="Jeon C.O."/>
        </authorList>
    </citation>
    <scope>NUCLEOTIDE SEQUENCE</scope>
    <source>
        <strain evidence="2">U1</strain>
    </source>
</reference>
<gene>
    <name evidence="2" type="ORF">ON006_10220</name>
</gene>
<dbReference type="AlphaFoldDB" id="A0A9E8NCT1"/>
<sequence>MLQAQIFIGADHWKEEVPLYEYILQFLVRQKVMGATVYRGRLGFDGKHLSRPNDLFSFDETPMVISFIDDEEKVKTALTRLRKEMKSGFIVTNHVDLWN</sequence>
<dbReference type="RefSeq" id="WP_244819681.1">
    <property type="nucleotide sequence ID" value="NZ_CP112998.1"/>
</dbReference>
<dbReference type="InterPro" id="IPR011322">
    <property type="entry name" value="N-reg_PII-like_a/b"/>
</dbReference>